<evidence type="ECO:0000313" key="3">
    <source>
        <dbReference type="EMBL" id="KAH0959563.1"/>
    </source>
</evidence>
<feature type="region of interest" description="Disordered" evidence="1">
    <location>
        <begin position="41"/>
        <end position="78"/>
    </location>
</feature>
<dbReference type="GeneID" id="68358474"/>
<evidence type="ECO:0000256" key="1">
    <source>
        <dbReference type="SAM" id="MobiDB-lite"/>
    </source>
</evidence>
<gene>
    <name evidence="3" type="ORF">HRG_09345</name>
</gene>
<accession>A0A9P8MNQ8</accession>
<keyword evidence="4" id="KW-1185">Reference proteome</keyword>
<feature type="signal peptide" evidence="2">
    <location>
        <begin position="1"/>
        <end position="19"/>
    </location>
</feature>
<evidence type="ECO:0000313" key="4">
    <source>
        <dbReference type="Proteomes" id="UP000824596"/>
    </source>
</evidence>
<reference evidence="3" key="1">
    <citation type="submission" date="2021-09" db="EMBL/GenBank/DDBJ databases">
        <title>A high-quality genome of the endoparasitic fungus Hirsutella rhossiliensis with a comparison of Hirsutella genomes reveals transposable elements contributing to genome size variation.</title>
        <authorList>
            <person name="Lin R."/>
            <person name="Jiao Y."/>
            <person name="Sun X."/>
            <person name="Ling J."/>
            <person name="Xie B."/>
            <person name="Cheng X."/>
        </authorList>
    </citation>
    <scope>NUCLEOTIDE SEQUENCE</scope>
    <source>
        <strain evidence="3">HR02</strain>
    </source>
</reference>
<keyword evidence="2" id="KW-0732">Signal</keyword>
<dbReference type="Proteomes" id="UP000824596">
    <property type="component" value="Unassembled WGS sequence"/>
</dbReference>
<dbReference type="EMBL" id="JAIZPD010000012">
    <property type="protein sequence ID" value="KAH0959563.1"/>
    <property type="molecule type" value="Genomic_DNA"/>
</dbReference>
<feature type="compositionally biased region" description="Basic and acidic residues" evidence="1">
    <location>
        <begin position="67"/>
        <end position="78"/>
    </location>
</feature>
<protein>
    <submittedName>
        <fullName evidence="3">Uncharacterized protein</fullName>
    </submittedName>
</protein>
<organism evidence="3 4">
    <name type="scientific">Hirsutella rhossiliensis</name>
    <dbReference type="NCBI Taxonomy" id="111463"/>
    <lineage>
        <taxon>Eukaryota</taxon>
        <taxon>Fungi</taxon>
        <taxon>Dikarya</taxon>
        <taxon>Ascomycota</taxon>
        <taxon>Pezizomycotina</taxon>
        <taxon>Sordariomycetes</taxon>
        <taxon>Hypocreomycetidae</taxon>
        <taxon>Hypocreales</taxon>
        <taxon>Ophiocordycipitaceae</taxon>
        <taxon>Hirsutella</taxon>
    </lineage>
</organism>
<proteinExistence type="predicted"/>
<comment type="caution">
    <text evidence="3">The sequence shown here is derived from an EMBL/GenBank/DDBJ whole genome shotgun (WGS) entry which is preliminary data.</text>
</comment>
<dbReference type="RefSeq" id="XP_044717076.1">
    <property type="nucleotide sequence ID" value="XM_044867816.1"/>
</dbReference>
<dbReference type="AlphaFoldDB" id="A0A9P8MNQ8"/>
<evidence type="ECO:0000256" key="2">
    <source>
        <dbReference type="SAM" id="SignalP"/>
    </source>
</evidence>
<name>A0A9P8MNQ8_9HYPO</name>
<feature type="chain" id="PRO_5040413080" evidence="2">
    <location>
        <begin position="20"/>
        <end position="78"/>
    </location>
</feature>
<sequence length="78" mass="7939">MKYSVLLAAVAALPLAVKALPTPSEVPTATASALQPVDTPANMEQAAQEVAPCPEEAGVPQDAAENMAEKTAHDVQGD</sequence>